<dbReference type="InterPro" id="IPR029054">
    <property type="entry name" value="dUTPase-like"/>
</dbReference>
<organism evidence="7">
    <name type="scientific">Candidatus Paraimprobicoccus trichonymphae</name>
    <dbReference type="NCBI Taxonomy" id="3033793"/>
    <lineage>
        <taxon>Bacteria</taxon>
        <taxon>Bacillati</taxon>
        <taxon>Bacillota</taxon>
        <taxon>Clostridia</taxon>
        <taxon>Candidatus Paraimprobicoccus</taxon>
    </lineage>
</organism>
<dbReference type="SUPFAM" id="SSF51283">
    <property type="entry name" value="dUTPase-like"/>
    <property type="match status" value="1"/>
</dbReference>
<dbReference type="GO" id="GO:0000287">
    <property type="term" value="F:magnesium ion binding"/>
    <property type="evidence" value="ECO:0007669"/>
    <property type="project" value="InterPro"/>
</dbReference>
<dbReference type="PANTHER" id="PTHR11241:SF0">
    <property type="entry name" value="DEOXYURIDINE 5'-TRIPHOSPHATE NUCLEOTIDOHYDROLASE"/>
    <property type="match status" value="1"/>
</dbReference>
<dbReference type="KEGG" id="ptrh:RsTaC01_0059"/>
<dbReference type="Pfam" id="PF00692">
    <property type="entry name" value="dUTPase"/>
    <property type="match status" value="1"/>
</dbReference>
<keyword evidence="3" id="KW-0378">Hydrolase</keyword>
<dbReference type="PANTHER" id="PTHR11241">
    <property type="entry name" value="DEOXYURIDINE 5'-TRIPHOSPHATE NUCLEOTIDOHYDROLASE"/>
    <property type="match status" value="1"/>
</dbReference>
<sequence length="142" mass="15561">MQKIKIKRLYGKSMIPTKGSSCSAGYDLYAAGSYLVKANSNVKVETGIILEIPINYFGAVFARSGLATNNGIIPANCVGIIDSDYRGEIIVPIHNNFKNDYLIKYNDRIAQLIIIPFLNVNFEESEELSNTSRGNSGFGSTN</sequence>
<dbReference type="InterPro" id="IPR033704">
    <property type="entry name" value="dUTPase_trimeric"/>
</dbReference>
<comment type="catalytic activity">
    <reaction evidence="5">
        <text>dUTP + H2O = dUMP + diphosphate + H(+)</text>
        <dbReference type="Rhea" id="RHEA:10248"/>
        <dbReference type="ChEBI" id="CHEBI:15377"/>
        <dbReference type="ChEBI" id="CHEBI:15378"/>
        <dbReference type="ChEBI" id="CHEBI:33019"/>
        <dbReference type="ChEBI" id="CHEBI:61555"/>
        <dbReference type="ChEBI" id="CHEBI:246422"/>
        <dbReference type="EC" id="3.6.1.23"/>
    </reaction>
</comment>
<keyword evidence="4" id="KW-0546">Nucleotide metabolism</keyword>
<dbReference type="GO" id="GO:0004170">
    <property type="term" value="F:dUTP diphosphatase activity"/>
    <property type="evidence" value="ECO:0007669"/>
    <property type="project" value="UniProtKB-EC"/>
</dbReference>
<dbReference type="NCBIfam" id="TIGR00576">
    <property type="entry name" value="dut"/>
    <property type="match status" value="1"/>
</dbReference>
<dbReference type="InterPro" id="IPR036157">
    <property type="entry name" value="dUTPase-like_sf"/>
</dbReference>
<dbReference type="GO" id="GO:0046081">
    <property type="term" value="P:dUTP catabolic process"/>
    <property type="evidence" value="ECO:0007669"/>
    <property type="project" value="InterPro"/>
</dbReference>
<comment type="similarity">
    <text evidence="1">Belongs to the dUTPase family.</text>
</comment>
<evidence type="ECO:0000256" key="5">
    <source>
        <dbReference type="ARBA" id="ARBA00047686"/>
    </source>
</evidence>
<dbReference type="NCBIfam" id="NF001862">
    <property type="entry name" value="PRK00601.1"/>
    <property type="match status" value="1"/>
</dbReference>
<proteinExistence type="inferred from homology"/>
<gene>
    <name evidence="7" type="ORF">RsTaC01_0059</name>
</gene>
<protein>
    <recommendedName>
        <fullName evidence="2">dUTP diphosphatase</fullName>
        <ecNumber evidence="2">3.6.1.23</ecNumber>
    </recommendedName>
</protein>
<accession>A0AA48HZ21</accession>
<dbReference type="GO" id="GO:0006226">
    <property type="term" value="P:dUMP biosynthetic process"/>
    <property type="evidence" value="ECO:0007669"/>
    <property type="project" value="InterPro"/>
</dbReference>
<evidence type="ECO:0000256" key="1">
    <source>
        <dbReference type="ARBA" id="ARBA00006581"/>
    </source>
</evidence>
<dbReference type="AlphaFoldDB" id="A0AA48HZ21"/>
<evidence type="ECO:0000256" key="3">
    <source>
        <dbReference type="ARBA" id="ARBA00022801"/>
    </source>
</evidence>
<dbReference type="Proteomes" id="UP001335720">
    <property type="component" value="Chromosome"/>
</dbReference>
<evidence type="ECO:0000256" key="4">
    <source>
        <dbReference type="ARBA" id="ARBA00023080"/>
    </source>
</evidence>
<feature type="domain" description="dUTPase-like" evidence="6">
    <location>
        <begin position="14"/>
        <end position="141"/>
    </location>
</feature>
<evidence type="ECO:0000256" key="2">
    <source>
        <dbReference type="ARBA" id="ARBA00012379"/>
    </source>
</evidence>
<dbReference type="EC" id="3.6.1.23" evidence="2"/>
<dbReference type="Gene3D" id="2.70.40.10">
    <property type="match status" value="1"/>
</dbReference>
<name>A0AA48HZ21_9FIRM</name>
<reference evidence="7" key="1">
    <citation type="journal article" date="2023" name="ISME J.">
        <title>Emergence of putative energy parasites within Clostridia revealed by genome analysis of a novel endosymbiotic clade.</title>
        <authorList>
            <person name="Takahashi K."/>
            <person name="Kuwahara H."/>
            <person name="Horikawa Y."/>
            <person name="Izawa K."/>
            <person name="Kato D."/>
            <person name="Inagaki T."/>
            <person name="Yuki M."/>
            <person name="Ohkuma M."/>
            <person name="Hongoh Y."/>
        </authorList>
    </citation>
    <scope>NUCLEOTIDE SEQUENCE</scope>
    <source>
        <strain evidence="7">RsTa-C01</strain>
    </source>
</reference>
<dbReference type="InterPro" id="IPR008181">
    <property type="entry name" value="dUTPase"/>
</dbReference>
<evidence type="ECO:0000313" key="7">
    <source>
        <dbReference type="EMBL" id="BED92361.1"/>
    </source>
</evidence>
<evidence type="ECO:0000259" key="6">
    <source>
        <dbReference type="Pfam" id="PF00692"/>
    </source>
</evidence>
<dbReference type="CDD" id="cd07557">
    <property type="entry name" value="trimeric_dUTPase"/>
    <property type="match status" value="1"/>
</dbReference>
<dbReference type="EMBL" id="AP027925">
    <property type="protein sequence ID" value="BED92361.1"/>
    <property type="molecule type" value="Genomic_DNA"/>
</dbReference>